<keyword evidence="2" id="KW-0812">Transmembrane</keyword>
<accession>A0AAD9P6E9</accession>
<organism evidence="3 4">
    <name type="scientific">Ridgeia piscesae</name>
    <name type="common">Tubeworm</name>
    <dbReference type="NCBI Taxonomy" id="27915"/>
    <lineage>
        <taxon>Eukaryota</taxon>
        <taxon>Metazoa</taxon>
        <taxon>Spiralia</taxon>
        <taxon>Lophotrochozoa</taxon>
        <taxon>Annelida</taxon>
        <taxon>Polychaeta</taxon>
        <taxon>Sedentaria</taxon>
        <taxon>Canalipalpata</taxon>
        <taxon>Sabellida</taxon>
        <taxon>Siboglinidae</taxon>
        <taxon>Ridgeia</taxon>
    </lineage>
</organism>
<dbReference type="InterPro" id="IPR045325">
    <property type="entry name" value="TMEM70/TMEM186/TMEM223"/>
</dbReference>
<evidence type="ECO:0000313" key="3">
    <source>
        <dbReference type="EMBL" id="KAK2188997.1"/>
    </source>
</evidence>
<dbReference type="AlphaFoldDB" id="A0AAD9P6E9"/>
<keyword evidence="2" id="KW-1133">Transmembrane helix</keyword>
<gene>
    <name evidence="3" type="ORF">NP493_118g03007</name>
</gene>
<dbReference type="PANTHER" id="PTHR13281:SF0">
    <property type="entry name" value="TRANSMEMBRANE PROTEIN 70, MITOCHONDRIAL"/>
    <property type="match status" value="1"/>
</dbReference>
<dbReference type="EMBL" id="JAODUO010000117">
    <property type="protein sequence ID" value="KAK2188997.1"/>
    <property type="molecule type" value="Genomic_DNA"/>
</dbReference>
<comment type="caution">
    <text evidence="3">The sequence shown here is derived from an EMBL/GenBank/DDBJ whole genome shotgun (WGS) entry which is preliminary data.</text>
</comment>
<dbReference type="PANTHER" id="PTHR13281">
    <property type="entry name" value="TRANSMEMBRANE PROTEIN 70, MITOCHONDRIAL"/>
    <property type="match status" value="1"/>
</dbReference>
<reference evidence="3" key="1">
    <citation type="journal article" date="2023" name="Mol. Biol. Evol.">
        <title>Third-Generation Sequencing Reveals the Adaptive Role of the Epigenome in Three Deep-Sea Polychaetes.</title>
        <authorList>
            <person name="Perez M."/>
            <person name="Aroh O."/>
            <person name="Sun Y."/>
            <person name="Lan Y."/>
            <person name="Juniper S.K."/>
            <person name="Young C.R."/>
            <person name="Angers B."/>
            <person name="Qian P.Y."/>
        </authorList>
    </citation>
    <scope>NUCLEOTIDE SEQUENCE</scope>
    <source>
        <strain evidence="3">R07B-5</strain>
    </source>
</reference>
<evidence type="ECO:0008006" key="5">
    <source>
        <dbReference type="Google" id="ProtNLM"/>
    </source>
</evidence>
<dbReference type="Proteomes" id="UP001209878">
    <property type="component" value="Unassembled WGS sequence"/>
</dbReference>
<evidence type="ECO:0000313" key="4">
    <source>
        <dbReference type="Proteomes" id="UP001209878"/>
    </source>
</evidence>
<dbReference type="Pfam" id="PF06979">
    <property type="entry name" value="TMEM70"/>
    <property type="match status" value="1"/>
</dbReference>
<comment type="similarity">
    <text evidence="1">Belongs to the TMEM70 family.</text>
</comment>
<sequence length="253" mass="28708">MFSVITRYTRCASVCKTYTQMRLYQATRVKSLQQKGAVLSSSPTAYATARYNSLLEPHRSALSGCFHSAQFSTKKNNGLPKHHPEKGDLIYVGKLSTMVRYIKAFSVSTSVVGIGVQPFIFNAANQFPTILKVAMGGFMSFFIFLSPLLLHLVTKRYVINMYYNRKTDRFTLSTYTFFVYRKDTTFTNADVEVLNVPAMFTNLKVNNVPLLVDPASFTDRQAYIRLMSYDKPMDWELPPDDRITPGSKHGPVK</sequence>
<evidence type="ECO:0000256" key="2">
    <source>
        <dbReference type="SAM" id="Phobius"/>
    </source>
</evidence>
<dbReference type="InterPro" id="IPR009724">
    <property type="entry name" value="TMEM70"/>
</dbReference>
<name>A0AAD9P6E9_RIDPI</name>
<feature type="transmembrane region" description="Helical" evidence="2">
    <location>
        <begin position="133"/>
        <end position="153"/>
    </location>
</feature>
<keyword evidence="2" id="KW-0472">Membrane</keyword>
<feature type="transmembrane region" description="Helical" evidence="2">
    <location>
        <begin position="101"/>
        <end position="121"/>
    </location>
</feature>
<dbReference type="GO" id="GO:0033615">
    <property type="term" value="P:mitochondrial proton-transporting ATP synthase complex assembly"/>
    <property type="evidence" value="ECO:0007669"/>
    <property type="project" value="TreeGrafter"/>
</dbReference>
<proteinExistence type="inferred from homology"/>
<protein>
    <recommendedName>
        <fullName evidence="5">Transmembrane protein 70</fullName>
    </recommendedName>
</protein>
<evidence type="ECO:0000256" key="1">
    <source>
        <dbReference type="ARBA" id="ARBA00005280"/>
    </source>
</evidence>
<dbReference type="GO" id="GO:0031966">
    <property type="term" value="C:mitochondrial membrane"/>
    <property type="evidence" value="ECO:0007669"/>
    <property type="project" value="TreeGrafter"/>
</dbReference>
<keyword evidence="4" id="KW-1185">Reference proteome</keyword>